<organism evidence="1 2">
    <name type="scientific">Macrostomum lignano</name>
    <dbReference type="NCBI Taxonomy" id="282301"/>
    <lineage>
        <taxon>Eukaryota</taxon>
        <taxon>Metazoa</taxon>
        <taxon>Spiralia</taxon>
        <taxon>Lophotrochozoa</taxon>
        <taxon>Platyhelminthes</taxon>
        <taxon>Rhabditophora</taxon>
        <taxon>Macrostomorpha</taxon>
        <taxon>Macrostomida</taxon>
        <taxon>Macrostomidae</taxon>
        <taxon>Macrostomum</taxon>
    </lineage>
</organism>
<keyword evidence="2" id="KW-1185">Reference proteome</keyword>
<gene>
    <name evidence="1" type="ORF">BOX15_Mlig014382g3</name>
</gene>
<dbReference type="EMBL" id="NIVC01004224">
    <property type="protein sequence ID" value="PAA48141.1"/>
    <property type="molecule type" value="Genomic_DNA"/>
</dbReference>
<name>A0A267DFV9_9PLAT</name>
<evidence type="ECO:0000313" key="1">
    <source>
        <dbReference type="EMBL" id="PAA48141.1"/>
    </source>
</evidence>
<sequence>MVDCVVLSSSKSYIRSLSSRYNCIQAGTVRRSFGDQLACFHFNFEGRDRERDGIFLYHAWSRELEKTAASIRVRLSPKVHKYCSVYAVAVRFKDPVQDNWTSFLAEMEDESAAARSSGRYHRWEKLEVPDCGTSGPVVMVSSLSDGDELGRTRPVIYNFSKENPVVFSTE</sequence>
<comment type="caution">
    <text evidence="1">The sequence shown here is derived from an EMBL/GenBank/DDBJ whole genome shotgun (WGS) entry which is preliminary data.</text>
</comment>
<evidence type="ECO:0000313" key="2">
    <source>
        <dbReference type="Proteomes" id="UP000215902"/>
    </source>
</evidence>
<accession>A0A267DFV9</accession>
<dbReference type="Proteomes" id="UP000215902">
    <property type="component" value="Unassembled WGS sequence"/>
</dbReference>
<protein>
    <submittedName>
        <fullName evidence="1">Uncharacterized protein</fullName>
    </submittedName>
</protein>
<reference evidence="1 2" key="1">
    <citation type="submission" date="2017-06" db="EMBL/GenBank/DDBJ databases">
        <title>A platform for efficient transgenesis in Macrostomum lignano, a flatworm model organism for stem cell research.</title>
        <authorList>
            <person name="Berezikov E."/>
        </authorList>
    </citation>
    <scope>NUCLEOTIDE SEQUENCE [LARGE SCALE GENOMIC DNA]</scope>
    <source>
        <strain evidence="1">DV1</strain>
        <tissue evidence="1">Whole organism</tissue>
    </source>
</reference>
<proteinExistence type="predicted"/>
<dbReference type="AlphaFoldDB" id="A0A267DFV9"/>